<name>A0A8I1EC05_PSEPU</name>
<proteinExistence type="inferred from homology"/>
<dbReference type="PANTHER" id="PTHR36307">
    <property type="entry name" value="FLAGELLA BASAL BODY P-RING FORMATION PROTEIN FLGA"/>
    <property type="match status" value="1"/>
</dbReference>
<dbReference type="RefSeq" id="WP_198746185.1">
    <property type="nucleotide sequence ID" value="NZ_JAEHTE010000001.1"/>
</dbReference>
<keyword evidence="5 7" id="KW-0574">Periplasm</keyword>
<dbReference type="SMART" id="SM00858">
    <property type="entry name" value="SAF"/>
    <property type="match status" value="1"/>
</dbReference>
<evidence type="ECO:0000313" key="9">
    <source>
        <dbReference type="EMBL" id="MBI6882572.1"/>
    </source>
</evidence>
<gene>
    <name evidence="9" type="primary">flgA</name>
    <name evidence="9" type="ORF">JEU22_01490</name>
</gene>
<protein>
    <recommendedName>
        <fullName evidence="3 7">Flagella basal body P-ring formation protein FlgA</fullName>
    </recommendedName>
</protein>
<dbReference type="InterPro" id="IPR017585">
    <property type="entry name" value="SAF_FlgA"/>
</dbReference>
<dbReference type="NCBIfam" id="TIGR03170">
    <property type="entry name" value="flgA_cterm"/>
    <property type="match status" value="1"/>
</dbReference>
<evidence type="ECO:0000256" key="2">
    <source>
        <dbReference type="ARBA" id="ARBA00010474"/>
    </source>
</evidence>
<dbReference type="Proteomes" id="UP000637061">
    <property type="component" value="Unassembled WGS sequence"/>
</dbReference>
<evidence type="ECO:0000256" key="1">
    <source>
        <dbReference type="ARBA" id="ARBA00004418"/>
    </source>
</evidence>
<dbReference type="AlphaFoldDB" id="A0A8I1EC05"/>
<keyword evidence="4 7" id="KW-0732">Signal</keyword>
<feature type="chain" id="PRO_5034495122" description="Flagella basal body P-ring formation protein FlgA" evidence="7">
    <location>
        <begin position="27"/>
        <end position="229"/>
    </location>
</feature>
<dbReference type="Gene3D" id="2.30.30.760">
    <property type="match status" value="1"/>
</dbReference>
<evidence type="ECO:0000256" key="6">
    <source>
        <dbReference type="ARBA" id="ARBA00025643"/>
    </source>
</evidence>
<comment type="similarity">
    <text evidence="2 7">Belongs to the FlgA family.</text>
</comment>
<feature type="signal peptide" evidence="7">
    <location>
        <begin position="1"/>
        <end position="26"/>
    </location>
</feature>
<evidence type="ECO:0000256" key="7">
    <source>
        <dbReference type="RuleBase" id="RU362063"/>
    </source>
</evidence>
<keyword evidence="9" id="KW-0282">Flagellum</keyword>
<dbReference type="InterPro" id="IPR039246">
    <property type="entry name" value="Flagellar_FlgA"/>
</dbReference>
<comment type="subcellular location">
    <subcellularLocation>
        <location evidence="1 7">Periplasm</location>
    </subcellularLocation>
</comment>
<dbReference type="GO" id="GO:0042597">
    <property type="term" value="C:periplasmic space"/>
    <property type="evidence" value="ECO:0007669"/>
    <property type="project" value="UniProtKB-SubCell"/>
</dbReference>
<keyword evidence="7" id="KW-1005">Bacterial flagellum biogenesis</keyword>
<evidence type="ECO:0000256" key="5">
    <source>
        <dbReference type="ARBA" id="ARBA00022764"/>
    </source>
</evidence>
<dbReference type="InterPro" id="IPR013974">
    <property type="entry name" value="SAF"/>
</dbReference>
<evidence type="ECO:0000259" key="8">
    <source>
        <dbReference type="SMART" id="SM00858"/>
    </source>
</evidence>
<comment type="function">
    <text evidence="6 7">Involved in the assembly process of the P-ring formation. It may associate with FlgF on the rod constituting a structure essential for the P-ring assembly or may act as a modulator protein for the P-ring assembly.</text>
</comment>
<evidence type="ECO:0000313" key="10">
    <source>
        <dbReference type="Proteomes" id="UP000637061"/>
    </source>
</evidence>
<dbReference type="EMBL" id="JAEHTE010000001">
    <property type="protein sequence ID" value="MBI6882572.1"/>
    <property type="molecule type" value="Genomic_DNA"/>
</dbReference>
<sequence length="229" mass="24077">MNSTRTFRLSGALILLAFCAPSAAFAEGGPRAAIQKIISTNLGLPDAKVMTEAGDLESKLDGCSAPKAFLPYPLNSTGGRTSVGFHCDQEGEAPRYVPVNVRVMGSYWVPSSEIPRGAVVSGAMLLEKTGDLSKLPRNFVSNGAEIIGQQANRTLKPNVVIQKSALQAVFVVKRNAPVDVHATGPGFTVKRDGVAMDNGAIGSSIRVKMTGGEIIRAVVTGQNVLKIDI</sequence>
<reference evidence="9" key="1">
    <citation type="submission" date="2020-12" db="EMBL/GenBank/DDBJ databases">
        <title>Enhanced detection system for hospital associated transmission using whole genome sequencing surveillance.</title>
        <authorList>
            <person name="Harrison L.H."/>
            <person name="Van Tyne D."/>
            <person name="Marsh J.W."/>
            <person name="Griffith M.P."/>
            <person name="Snyder D.J."/>
            <person name="Cooper V.S."/>
            <person name="Mustapha M."/>
        </authorList>
    </citation>
    <scope>NUCLEOTIDE SEQUENCE</scope>
    <source>
        <strain evidence="9">PSB00042</strain>
    </source>
</reference>
<dbReference type="CDD" id="cd11614">
    <property type="entry name" value="SAF_CpaB_FlgA_like"/>
    <property type="match status" value="1"/>
</dbReference>
<organism evidence="9 10">
    <name type="scientific">Pseudomonas putida</name>
    <name type="common">Arthrobacter siderocapsulatus</name>
    <dbReference type="NCBI Taxonomy" id="303"/>
    <lineage>
        <taxon>Bacteria</taxon>
        <taxon>Pseudomonadati</taxon>
        <taxon>Pseudomonadota</taxon>
        <taxon>Gammaproteobacteria</taxon>
        <taxon>Pseudomonadales</taxon>
        <taxon>Pseudomonadaceae</taxon>
        <taxon>Pseudomonas</taxon>
    </lineage>
</organism>
<dbReference type="Gene3D" id="3.90.1210.10">
    <property type="entry name" value="Antifreeze-like/N-acetylneuraminic acid synthase C-terminal domain"/>
    <property type="match status" value="1"/>
</dbReference>
<dbReference type="GO" id="GO:0044780">
    <property type="term" value="P:bacterial-type flagellum assembly"/>
    <property type="evidence" value="ECO:0007669"/>
    <property type="project" value="InterPro"/>
</dbReference>
<keyword evidence="9" id="KW-0966">Cell projection</keyword>
<accession>A0A8I1EC05</accession>
<keyword evidence="9" id="KW-0969">Cilium</keyword>
<comment type="caution">
    <text evidence="9">The sequence shown here is derived from an EMBL/GenBank/DDBJ whole genome shotgun (WGS) entry which is preliminary data.</text>
</comment>
<evidence type="ECO:0000256" key="3">
    <source>
        <dbReference type="ARBA" id="ARBA00014754"/>
    </source>
</evidence>
<dbReference type="PANTHER" id="PTHR36307:SF1">
    <property type="entry name" value="FLAGELLA BASAL BODY P-RING FORMATION PROTEIN FLGA"/>
    <property type="match status" value="1"/>
</dbReference>
<feature type="domain" description="SAF" evidence="8">
    <location>
        <begin position="105"/>
        <end position="167"/>
    </location>
</feature>
<dbReference type="Pfam" id="PF13144">
    <property type="entry name" value="ChapFlgA"/>
    <property type="match status" value="1"/>
</dbReference>
<evidence type="ECO:0000256" key="4">
    <source>
        <dbReference type="ARBA" id="ARBA00022729"/>
    </source>
</evidence>